<feature type="domain" description="TIR" evidence="1">
    <location>
        <begin position="22"/>
        <end position="126"/>
    </location>
</feature>
<comment type="caution">
    <text evidence="2">The sequence shown here is derived from an EMBL/GenBank/DDBJ whole genome shotgun (WGS) entry which is preliminary data.</text>
</comment>
<dbReference type="Pfam" id="PF13676">
    <property type="entry name" value="TIR_2"/>
    <property type="match status" value="1"/>
</dbReference>
<protein>
    <recommendedName>
        <fullName evidence="1">TIR domain-containing protein</fullName>
    </recommendedName>
</protein>
<reference evidence="2 3" key="1">
    <citation type="submission" date="2015-10" db="EMBL/GenBank/DDBJ databases">
        <authorList>
            <person name="Gilbert D.G."/>
        </authorList>
    </citation>
    <scope>NUCLEOTIDE SEQUENCE [LARGE SCALE GENOMIC DNA]</scope>
    <source>
        <strain evidence="2 3">NRRL B-16712</strain>
    </source>
</reference>
<dbReference type="EMBL" id="LLZH01000001">
    <property type="protein sequence ID" value="KUL42345.1"/>
    <property type="molecule type" value="Genomic_DNA"/>
</dbReference>
<organism evidence="2 3">
    <name type="scientific">Actinoplanes awajinensis subsp. mycoplanecinus</name>
    <dbReference type="NCBI Taxonomy" id="135947"/>
    <lineage>
        <taxon>Bacteria</taxon>
        <taxon>Bacillati</taxon>
        <taxon>Actinomycetota</taxon>
        <taxon>Actinomycetes</taxon>
        <taxon>Micromonosporales</taxon>
        <taxon>Micromonosporaceae</taxon>
        <taxon>Actinoplanes</taxon>
    </lineage>
</organism>
<sequence length="144" mass="15640">MMTIDARWSMWRVFRHAGDVPVLLSYATADALWAQWINRSLQAAGHAVQMLPAGVDFVQRIADALSGSDQVIILVSAEHRASTSDWSEVPLVPGLVVIRLDAAELPAPLRAANCKSVHELDEEEALEVLMVAVGGPQNPFSRTA</sequence>
<keyword evidence="3" id="KW-1185">Reference proteome</keyword>
<dbReference type="InterPro" id="IPR035897">
    <property type="entry name" value="Toll_tir_struct_dom_sf"/>
</dbReference>
<proteinExistence type="predicted"/>
<evidence type="ECO:0000259" key="1">
    <source>
        <dbReference type="Pfam" id="PF13676"/>
    </source>
</evidence>
<dbReference type="AlphaFoldDB" id="A0A0X3VC76"/>
<evidence type="ECO:0000313" key="2">
    <source>
        <dbReference type="EMBL" id="KUL42345.1"/>
    </source>
</evidence>
<gene>
    <name evidence="2" type="ORF">ADL15_00175</name>
</gene>
<accession>A0A0X3VC76</accession>
<dbReference type="Proteomes" id="UP000053244">
    <property type="component" value="Unassembled WGS sequence"/>
</dbReference>
<dbReference type="InterPro" id="IPR000157">
    <property type="entry name" value="TIR_dom"/>
</dbReference>
<dbReference type="SUPFAM" id="SSF52200">
    <property type="entry name" value="Toll/Interleukin receptor TIR domain"/>
    <property type="match status" value="1"/>
</dbReference>
<dbReference type="Gene3D" id="3.40.50.10140">
    <property type="entry name" value="Toll/interleukin-1 receptor homology (TIR) domain"/>
    <property type="match status" value="1"/>
</dbReference>
<dbReference type="GO" id="GO:0007165">
    <property type="term" value="P:signal transduction"/>
    <property type="evidence" value="ECO:0007669"/>
    <property type="project" value="InterPro"/>
</dbReference>
<evidence type="ECO:0000313" key="3">
    <source>
        <dbReference type="Proteomes" id="UP000053244"/>
    </source>
</evidence>
<name>A0A0X3VC76_9ACTN</name>